<organism evidence="2">
    <name type="scientific">Perkinsus marinus (strain ATCC 50983 / TXsc)</name>
    <dbReference type="NCBI Taxonomy" id="423536"/>
    <lineage>
        <taxon>Eukaryota</taxon>
        <taxon>Sar</taxon>
        <taxon>Alveolata</taxon>
        <taxon>Perkinsozoa</taxon>
        <taxon>Perkinsea</taxon>
        <taxon>Perkinsida</taxon>
        <taxon>Perkinsidae</taxon>
        <taxon>Perkinsus</taxon>
    </lineage>
</organism>
<protein>
    <submittedName>
        <fullName evidence="1">Uncharacterized protein</fullName>
    </submittedName>
</protein>
<gene>
    <name evidence="1" type="ORF">Pmar_PMAR022867</name>
</gene>
<dbReference type="RefSeq" id="XP_002780359.1">
    <property type="nucleotide sequence ID" value="XM_002780313.1"/>
</dbReference>
<evidence type="ECO:0000313" key="2">
    <source>
        <dbReference type="Proteomes" id="UP000007800"/>
    </source>
</evidence>
<evidence type="ECO:0000313" key="1">
    <source>
        <dbReference type="EMBL" id="EER12154.1"/>
    </source>
</evidence>
<proteinExistence type="predicted"/>
<feature type="non-terminal residue" evidence="1">
    <location>
        <position position="150"/>
    </location>
</feature>
<feature type="non-terminal residue" evidence="1">
    <location>
        <position position="1"/>
    </location>
</feature>
<dbReference type="Proteomes" id="UP000007800">
    <property type="component" value="Unassembled WGS sequence"/>
</dbReference>
<name>C5KTN9_PERM5</name>
<dbReference type="EMBL" id="GG676173">
    <property type="protein sequence ID" value="EER12154.1"/>
    <property type="molecule type" value="Genomic_DNA"/>
</dbReference>
<dbReference type="GeneID" id="9061229"/>
<reference evidence="1 2" key="1">
    <citation type="submission" date="2008-07" db="EMBL/GenBank/DDBJ databases">
        <authorList>
            <person name="El-Sayed N."/>
            <person name="Caler E."/>
            <person name="Inman J."/>
            <person name="Amedeo P."/>
            <person name="Hass B."/>
            <person name="Wortman J."/>
        </authorList>
    </citation>
    <scope>NUCLEOTIDE SEQUENCE [LARGE SCALE GENOMIC DNA]</scope>
    <source>
        <strain evidence="2">ATCC 50983 / TXsc</strain>
    </source>
</reference>
<keyword evidence="2" id="KW-1185">Reference proteome</keyword>
<sequence>GHASSNLAHSGHSLCFRGHVIAIAPSGKTLAYLLPMVHQCSTVMSRWWCYTHNIPTARGSFGRQSLYKHVEVLSGDSGSVFTNLGSQGWLNALGDTIRNNSSLLHSPSDSVKDDTLWDLDKTLDVAERKWQSLMRRWGLDDIADSYNNYH</sequence>
<dbReference type="InParanoid" id="C5KTN9"/>
<accession>C5KTN9</accession>
<dbReference type="AlphaFoldDB" id="C5KTN9"/>